<reference evidence="1" key="1">
    <citation type="submission" date="2018-05" db="EMBL/GenBank/DDBJ databases">
        <authorList>
            <person name="Lanie J.A."/>
            <person name="Ng W.-L."/>
            <person name="Kazmierczak K.M."/>
            <person name="Andrzejewski T.M."/>
            <person name="Davidsen T.M."/>
            <person name="Wayne K.J."/>
            <person name="Tettelin H."/>
            <person name="Glass J.I."/>
            <person name="Rusch D."/>
            <person name="Podicherti R."/>
            <person name="Tsui H.-C.T."/>
            <person name="Winkler M.E."/>
        </authorList>
    </citation>
    <scope>NUCLEOTIDE SEQUENCE</scope>
</reference>
<dbReference type="SUPFAM" id="SSF48452">
    <property type="entry name" value="TPR-like"/>
    <property type="match status" value="1"/>
</dbReference>
<accession>A0A382USS7</accession>
<dbReference type="PANTHER" id="PTHR44366:SF1">
    <property type="entry name" value="UDP-N-ACETYLGLUCOSAMINE--PEPTIDE N-ACETYLGLUCOSAMINYLTRANSFERASE 110 KDA SUBUNIT"/>
    <property type="match status" value="1"/>
</dbReference>
<proteinExistence type="predicted"/>
<dbReference type="PANTHER" id="PTHR44366">
    <property type="entry name" value="UDP-N-ACETYLGLUCOSAMINE--PEPTIDE N-ACETYLGLUCOSAMINYLTRANSFERASE 110 KDA SUBUNIT"/>
    <property type="match status" value="1"/>
</dbReference>
<dbReference type="InterPro" id="IPR037919">
    <property type="entry name" value="OGT"/>
</dbReference>
<dbReference type="Gene3D" id="1.25.40.10">
    <property type="entry name" value="Tetratricopeptide repeat domain"/>
    <property type="match status" value="1"/>
</dbReference>
<dbReference type="Pfam" id="PF13414">
    <property type="entry name" value="TPR_11"/>
    <property type="match status" value="1"/>
</dbReference>
<dbReference type="Pfam" id="PF13181">
    <property type="entry name" value="TPR_8"/>
    <property type="match status" value="1"/>
</dbReference>
<name>A0A382USS7_9ZZZZ</name>
<dbReference type="PROSITE" id="PS50293">
    <property type="entry name" value="TPR_REGION"/>
    <property type="match status" value="2"/>
</dbReference>
<feature type="non-terminal residue" evidence="1">
    <location>
        <position position="101"/>
    </location>
</feature>
<dbReference type="GO" id="GO:0006493">
    <property type="term" value="P:protein O-linked glycosylation"/>
    <property type="evidence" value="ECO:0007669"/>
    <property type="project" value="InterPro"/>
</dbReference>
<gene>
    <name evidence="1" type="ORF">METZ01_LOCUS390160</name>
</gene>
<organism evidence="1">
    <name type="scientific">marine metagenome</name>
    <dbReference type="NCBI Taxonomy" id="408172"/>
    <lineage>
        <taxon>unclassified sequences</taxon>
        <taxon>metagenomes</taxon>
        <taxon>ecological metagenomes</taxon>
    </lineage>
</organism>
<dbReference type="AlphaFoldDB" id="A0A382USS7"/>
<dbReference type="GO" id="GO:0097363">
    <property type="term" value="F:protein O-acetylglucosaminyltransferase activity"/>
    <property type="evidence" value="ECO:0007669"/>
    <property type="project" value="TreeGrafter"/>
</dbReference>
<dbReference type="PROSITE" id="PS50005">
    <property type="entry name" value="TPR"/>
    <property type="match status" value="1"/>
</dbReference>
<dbReference type="SMART" id="SM00028">
    <property type="entry name" value="TPR"/>
    <property type="match status" value="3"/>
</dbReference>
<dbReference type="InterPro" id="IPR011990">
    <property type="entry name" value="TPR-like_helical_dom_sf"/>
</dbReference>
<dbReference type="EMBL" id="UINC01146526">
    <property type="protein sequence ID" value="SVD37306.1"/>
    <property type="molecule type" value="Genomic_DNA"/>
</dbReference>
<dbReference type="InterPro" id="IPR019734">
    <property type="entry name" value="TPR_rpt"/>
</dbReference>
<protein>
    <submittedName>
        <fullName evidence="1">Uncharacterized protein</fullName>
    </submittedName>
</protein>
<sequence>MNEKKISLEESFKIAVDFHTKGKITDAKNIYEKILEVKPEHFLALSNLGIVFSQLREFNRAVELFSKAIKINPDYAEGYNNLGNALFELSEFDKSLHCYKR</sequence>
<evidence type="ECO:0000313" key="1">
    <source>
        <dbReference type="EMBL" id="SVD37306.1"/>
    </source>
</evidence>